<dbReference type="Pfam" id="PF00582">
    <property type="entry name" value="Usp"/>
    <property type="match status" value="1"/>
</dbReference>
<evidence type="ECO:0000256" key="1">
    <source>
        <dbReference type="ARBA" id="ARBA00008791"/>
    </source>
</evidence>
<dbReference type="PANTHER" id="PTHR46268">
    <property type="entry name" value="STRESS RESPONSE PROTEIN NHAX"/>
    <property type="match status" value="1"/>
</dbReference>
<evidence type="ECO:0000313" key="3">
    <source>
        <dbReference type="EMBL" id="QBD81432.1"/>
    </source>
</evidence>
<organism evidence="3 4">
    <name type="scientific">Ktedonosporobacter rubrisoli</name>
    <dbReference type="NCBI Taxonomy" id="2509675"/>
    <lineage>
        <taxon>Bacteria</taxon>
        <taxon>Bacillati</taxon>
        <taxon>Chloroflexota</taxon>
        <taxon>Ktedonobacteria</taxon>
        <taxon>Ktedonobacterales</taxon>
        <taxon>Ktedonosporobacteraceae</taxon>
        <taxon>Ktedonosporobacter</taxon>
    </lineage>
</organism>
<name>A0A4P6K0V3_KTERU</name>
<dbReference type="InterPro" id="IPR006016">
    <property type="entry name" value="UspA"/>
</dbReference>
<dbReference type="CDD" id="cd00293">
    <property type="entry name" value="USP-like"/>
    <property type="match status" value="1"/>
</dbReference>
<dbReference type="InterPro" id="IPR014729">
    <property type="entry name" value="Rossmann-like_a/b/a_fold"/>
</dbReference>
<proteinExistence type="inferred from homology"/>
<feature type="domain" description="UspA" evidence="2">
    <location>
        <begin position="1"/>
        <end position="155"/>
    </location>
</feature>
<dbReference type="RefSeq" id="WP_129892493.1">
    <property type="nucleotide sequence ID" value="NZ_CP035758.1"/>
</dbReference>
<dbReference type="SUPFAM" id="SSF52402">
    <property type="entry name" value="Adenine nucleotide alpha hydrolases-like"/>
    <property type="match status" value="1"/>
</dbReference>
<reference evidence="3 4" key="1">
    <citation type="submission" date="2019-01" db="EMBL/GenBank/DDBJ databases">
        <title>Ktedonosporobacter rubrisoli SCAWS-G2.</title>
        <authorList>
            <person name="Huang Y."/>
            <person name="Yan B."/>
        </authorList>
    </citation>
    <scope>NUCLEOTIDE SEQUENCE [LARGE SCALE GENOMIC DNA]</scope>
    <source>
        <strain evidence="3 4">SCAWS-G2</strain>
    </source>
</reference>
<sequence length="240" mass="26442">MNKRILLGVDADLSLTTQQALCMIGEFIEQAAPHSHLILLNVIPSVQVVATHPGLYVGQVLPAVAPATQRGQAEDVLRKARIILQKQGIELPYTECIVRSGAPADEIVRAARELHVSFIVVGSHGESFKQRFRRIFTGSISHRVLQLAPCPVMVVAPPNIAQPDNLVAWYEDAIKHYLNENTDALAVFTPEQVAKRFAPSNKNTPGHKELQAASRALEQLAQSGRLCRHQVKGELRYVND</sequence>
<evidence type="ECO:0000313" key="4">
    <source>
        <dbReference type="Proteomes" id="UP000290365"/>
    </source>
</evidence>
<gene>
    <name evidence="3" type="ORF">EPA93_37850</name>
</gene>
<dbReference type="EMBL" id="CP035758">
    <property type="protein sequence ID" value="QBD81432.1"/>
    <property type="molecule type" value="Genomic_DNA"/>
</dbReference>
<dbReference type="OrthoDB" id="9794782at2"/>
<accession>A0A4P6K0V3</accession>
<comment type="similarity">
    <text evidence="1">Belongs to the universal stress protein A family.</text>
</comment>
<dbReference type="PANTHER" id="PTHR46268:SF6">
    <property type="entry name" value="UNIVERSAL STRESS PROTEIN UP12"/>
    <property type="match status" value="1"/>
</dbReference>
<protein>
    <submittedName>
        <fullName evidence="3">Universal stress protein</fullName>
    </submittedName>
</protein>
<keyword evidence="4" id="KW-1185">Reference proteome</keyword>
<dbReference type="AlphaFoldDB" id="A0A4P6K0V3"/>
<dbReference type="Proteomes" id="UP000290365">
    <property type="component" value="Chromosome"/>
</dbReference>
<evidence type="ECO:0000259" key="2">
    <source>
        <dbReference type="Pfam" id="PF00582"/>
    </source>
</evidence>
<dbReference type="KEGG" id="kbs:EPA93_37850"/>
<dbReference type="Gene3D" id="3.40.50.620">
    <property type="entry name" value="HUPs"/>
    <property type="match status" value="1"/>
</dbReference>